<gene>
    <name evidence="1" type="ORF">F4820DRAFT_445451</name>
</gene>
<sequence length="124" mass="13553">MASRPPPRRPIRRGPPGPPPPPTRVGVSGVTVKRLIYTGAFAAVTVVGAIYGAGLKTRREREQEVHRIVEAPPEDRIRDLEGRRAALLAQRRPLDAKLADLRARIRAQQEEEKAAAAAAQGEKK</sequence>
<reference evidence="1 2" key="1">
    <citation type="journal article" date="2022" name="New Phytol.">
        <title>Ecological generalism drives hyperdiversity of secondary metabolite gene clusters in xylarialean endophytes.</title>
        <authorList>
            <person name="Franco M.E.E."/>
            <person name="Wisecaver J.H."/>
            <person name="Arnold A.E."/>
            <person name="Ju Y.M."/>
            <person name="Slot J.C."/>
            <person name="Ahrendt S."/>
            <person name="Moore L.P."/>
            <person name="Eastman K.E."/>
            <person name="Scott K."/>
            <person name="Konkel Z."/>
            <person name="Mondo S.J."/>
            <person name="Kuo A."/>
            <person name="Hayes R.D."/>
            <person name="Haridas S."/>
            <person name="Andreopoulos B."/>
            <person name="Riley R."/>
            <person name="LaButti K."/>
            <person name="Pangilinan J."/>
            <person name="Lipzen A."/>
            <person name="Amirebrahimi M."/>
            <person name="Yan J."/>
            <person name="Adam C."/>
            <person name="Keymanesh K."/>
            <person name="Ng V."/>
            <person name="Louie K."/>
            <person name="Northen T."/>
            <person name="Drula E."/>
            <person name="Henrissat B."/>
            <person name="Hsieh H.M."/>
            <person name="Youens-Clark K."/>
            <person name="Lutzoni F."/>
            <person name="Miadlikowska J."/>
            <person name="Eastwood D.C."/>
            <person name="Hamelin R.C."/>
            <person name="Grigoriev I.V."/>
            <person name="U'Ren J.M."/>
        </authorList>
    </citation>
    <scope>NUCLEOTIDE SEQUENCE [LARGE SCALE GENOMIC DNA]</scope>
    <source>
        <strain evidence="1 2">CBS 119005</strain>
    </source>
</reference>
<dbReference type="EMBL" id="MU393441">
    <property type="protein sequence ID" value="KAI4868100.1"/>
    <property type="molecule type" value="Genomic_DNA"/>
</dbReference>
<name>A0ACB9ZBE6_9PEZI</name>
<evidence type="ECO:0000313" key="1">
    <source>
        <dbReference type="EMBL" id="KAI4868100.1"/>
    </source>
</evidence>
<protein>
    <submittedName>
        <fullName evidence="1">Uncharacterized protein</fullName>
    </submittedName>
</protein>
<evidence type="ECO:0000313" key="2">
    <source>
        <dbReference type="Proteomes" id="UP001497700"/>
    </source>
</evidence>
<proteinExistence type="predicted"/>
<keyword evidence="2" id="KW-1185">Reference proteome</keyword>
<dbReference type="Proteomes" id="UP001497700">
    <property type="component" value="Unassembled WGS sequence"/>
</dbReference>
<organism evidence="1 2">
    <name type="scientific">Hypoxylon rubiginosum</name>
    <dbReference type="NCBI Taxonomy" id="110542"/>
    <lineage>
        <taxon>Eukaryota</taxon>
        <taxon>Fungi</taxon>
        <taxon>Dikarya</taxon>
        <taxon>Ascomycota</taxon>
        <taxon>Pezizomycotina</taxon>
        <taxon>Sordariomycetes</taxon>
        <taxon>Xylariomycetidae</taxon>
        <taxon>Xylariales</taxon>
        <taxon>Hypoxylaceae</taxon>
        <taxon>Hypoxylon</taxon>
    </lineage>
</organism>
<accession>A0ACB9ZBE6</accession>
<comment type="caution">
    <text evidence="1">The sequence shown here is derived from an EMBL/GenBank/DDBJ whole genome shotgun (WGS) entry which is preliminary data.</text>
</comment>